<dbReference type="GO" id="GO:0005886">
    <property type="term" value="C:plasma membrane"/>
    <property type="evidence" value="ECO:0007669"/>
    <property type="project" value="TreeGrafter"/>
</dbReference>
<keyword evidence="5" id="KW-1133">Transmembrane helix</keyword>
<keyword evidence="3 10" id="KW-0132">Cell division</keyword>
<comment type="subcellular location">
    <subcellularLocation>
        <location evidence="1">Membrane</location>
    </subcellularLocation>
</comment>
<evidence type="ECO:0000256" key="1">
    <source>
        <dbReference type="ARBA" id="ARBA00004370"/>
    </source>
</evidence>
<dbReference type="InterPro" id="IPR050487">
    <property type="entry name" value="FtsQ_DivIB"/>
</dbReference>
<accession>A0AAU7AUJ6</accession>
<evidence type="ECO:0000256" key="6">
    <source>
        <dbReference type="ARBA" id="ARBA00023136"/>
    </source>
</evidence>
<reference evidence="10" key="1">
    <citation type="submission" date="2022-12" db="EMBL/GenBank/DDBJ databases">
        <title>Paraconexibacter alkalitolerans sp. nov. and Baekduia alba sp. nov., isolated from soil and emended description of the genera Paraconexibacter (Chun et al., 2020) and Baekduia (An et al., 2020).</title>
        <authorList>
            <person name="Vieira S."/>
            <person name="Huber K.J."/>
            <person name="Geppert A."/>
            <person name="Wolf J."/>
            <person name="Neumann-Schaal M."/>
            <person name="Muesken M."/>
            <person name="Overmann J."/>
        </authorList>
    </citation>
    <scope>NUCLEOTIDE SEQUENCE</scope>
    <source>
        <strain evidence="10">AEG42_29</strain>
    </source>
</reference>
<keyword evidence="2" id="KW-1003">Cell membrane</keyword>
<feature type="domain" description="POTRA" evidence="9">
    <location>
        <begin position="28"/>
        <end position="97"/>
    </location>
</feature>
<evidence type="ECO:0000256" key="3">
    <source>
        <dbReference type="ARBA" id="ARBA00022618"/>
    </source>
</evidence>
<dbReference type="EMBL" id="CP114014">
    <property type="protein sequence ID" value="XAY05321.1"/>
    <property type="molecule type" value="Genomic_DNA"/>
</dbReference>
<feature type="compositionally biased region" description="Low complexity" evidence="8">
    <location>
        <begin position="246"/>
        <end position="277"/>
    </location>
</feature>
<dbReference type="InterPro" id="IPR034746">
    <property type="entry name" value="POTRA"/>
</dbReference>
<evidence type="ECO:0000256" key="8">
    <source>
        <dbReference type="SAM" id="MobiDB-lite"/>
    </source>
</evidence>
<keyword evidence="6" id="KW-0472">Membrane</keyword>
<proteinExistence type="predicted"/>
<dbReference type="PANTHER" id="PTHR37820">
    <property type="entry name" value="CELL DIVISION PROTEIN DIVIB"/>
    <property type="match status" value="1"/>
</dbReference>
<evidence type="ECO:0000256" key="7">
    <source>
        <dbReference type="ARBA" id="ARBA00023306"/>
    </source>
</evidence>
<dbReference type="Gene3D" id="3.10.20.310">
    <property type="entry name" value="membrane protein fhac"/>
    <property type="match status" value="1"/>
</dbReference>
<dbReference type="RefSeq" id="WP_354701833.1">
    <property type="nucleotide sequence ID" value="NZ_CP114014.1"/>
</dbReference>
<gene>
    <name evidence="10" type="primary">ftsQ</name>
    <name evidence="10" type="ORF">DSM112329_02170</name>
</gene>
<evidence type="ECO:0000259" key="9">
    <source>
        <dbReference type="PROSITE" id="PS51779"/>
    </source>
</evidence>
<feature type="region of interest" description="Disordered" evidence="8">
    <location>
        <begin position="224"/>
        <end position="277"/>
    </location>
</feature>
<protein>
    <submittedName>
        <fullName evidence="10">Cell division protein FtsQ</fullName>
    </submittedName>
</protein>
<organism evidence="10">
    <name type="scientific">Paraconexibacter sp. AEG42_29</name>
    <dbReference type="NCBI Taxonomy" id="2997339"/>
    <lineage>
        <taxon>Bacteria</taxon>
        <taxon>Bacillati</taxon>
        <taxon>Actinomycetota</taxon>
        <taxon>Thermoleophilia</taxon>
        <taxon>Solirubrobacterales</taxon>
        <taxon>Paraconexibacteraceae</taxon>
        <taxon>Paraconexibacter</taxon>
    </lineage>
</organism>
<evidence type="ECO:0000313" key="10">
    <source>
        <dbReference type="EMBL" id="XAY05321.1"/>
    </source>
</evidence>
<dbReference type="InterPro" id="IPR013685">
    <property type="entry name" value="POTRA_FtsQ_type"/>
</dbReference>
<dbReference type="GO" id="GO:0051301">
    <property type="term" value="P:cell division"/>
    <property type="evidence" value="ECO:0007669"/>
    <property type="project" value="UniProtKB-KW"/>
</dbReference>
<keyword evidence="4" id="KW-0812">Transmembrane</keyword>
<evidence type="ECO:0000256" key="2">
    <source>
        <dbReference type="ARBA" id="ARBA00022475"/>
    </source>
</evidence>
<sequence>MRRIVALLIVLGAVAAGGWFLLRDSSFVAVNDVTITGVSGTQAAGVRAALEAAAREQTTLRLQPEKLSAAVARFPEVKAVRATTSFPHGLSITVIERTPVAALRAGGRTIPVAGDGTLLRDASAKGLPTVSVKTAPAGAKLTDGLALAEVRILAAAPVALRREVVKVFTGSRGLAVQLRNGPDVAFGAPERLAAKWASLTAVLAQPASAGGTLIDLSVPERPAVAGLEPLPDGGGTGTGSPDDELGAAPSGAAGADGGTPAADGATSTTLTPDTPTP</sequence>
<dbReference type="AlphaFoldDB" id="A0AAU7AUJ6"/>
<dbReference type="KEGG" id="parq:DSM112329_02170"/>
<dbReference type="PROSITE" id="PS51779">
    <property type="entry name" value="POTRA"/>
    <property type="match status" value="1"/>
</dbReference>
<name>A0AAU7AUJ6_9ACTN</name>
<keyword evidence="7" id="KW-0131">Cell cycle</keyword>
<dbReference type="PANTHER" id="PTHR37820:SF1">
    <property type="entry name" value="CELL DIVISION PROTEIN FTSQ"/>
    <property type="match status" value="1"/>
</dbReference>
<evidence type="ECO:0000256" key="5">
    <source>
        <dbReference type="ARBA" id="ARBA00022989"/>
    </source>
</evidence>
<evidence type="ECO:0000256" key="4">
    <source>
        <dbReference type="ARBA" id="ARBA00022692"/>
    </source>
</evidence>
<dbReference type="Pfam" id="PF08478">
    <property type="entry name" value="POTRA_1"/>
    <property type="match status" value="1"/>
</dbReference>